<dbReference type="eggNOG" id="KOG2318">
    <property type="taxonomic scope" value="Eukaryota"/>
</dbReference>
<dbReference type="HOGENOM" id="CLU_010564_0_1_1"/>
<accession>C5MCY1</accession>
<feature type="compositionally biased region" description="Basic and acidic residues" evidence="5">
    <location>
        <begin position="467"/>
        <end position="498"/>
    </location>
</feature>
<dbReference type="PANTHER" id="PTHR12202:SF0">
    <property type="entry name" value="ESF1 HOMOLOG"/>
    <property type="match status" value="1"/>
</dbReference>
<feature type="compositionally biased region" description="Acidic residues" evidence="5">
    <location>
        <begin position="86"/>
        <end position="113"/>
    </location>
</feature>
<evidence type="ECO:0000256" key="4">
    <source>
        <dbReference type="ARBA" id="ARBA00023242"/>
    </source>
</evidence>
<feature type="region of interest" description="Disordered" evidence="5">
    <location>
        <begin position="448"/>
        <end position="589"/>
    </location>
</feature>
<feature type="region of interest" description="Disordered" evidence="5">
    <location>
        <begin position="1"/>
        <end position="33"/>
    </location>
</feature>
<proteinExistence type="inferred from homology"/>
<feature type="compositionally biased region" description="Basic residues" evidence="5">
    <location>
        <begin position="576"/>
        <end position="585"/>
    </location>
</feature>
<dbReference type="GO" id="GO:0032040">
    <property type="term" value="C:small-subunit processome"/>
    <property type="evidence" value="ECO:0007669"/>
    <property type="project" value="EnsemblFungi"/>
</dbReference>
<feature type="compositionally biased region" description="Basic and acidic residues" evidence="5">
    <location>
        <begin position="536"/>
        <end position="548"/>
    </location>
</feature>
<evidence type="ECO:0000256" key="2">
    <source>
        <dbReference type="ARBA" id="ARBA00009087"/>
    </source>
</evidence>
<dbReference type="Pfam" id="PF08159">
    <property type="entry name" value="NUC153"/>
    <property type="match status" value="1"/>
</dbReference>
<name>C5MCY1_CANTT</name>
<protein>
    <submittedName>
        <fullName evidence="8">Uncharacterized protein</fullName>
    </submittedName>
</protein>
<evidence type="ECO:0000313" key="9">
    <source>
        <dbReference type="Proteomes" id="UP000002037"/>
    </source>
</evidence>
<evidence type="ECO:0000259" key="7">
    <source>
        <dbReference type="Pfam" id="PF25121"/>
    </source>
</evidence>
<feature type="region of interest" description="Disordered" evidence="5">
    <location>
        <begin position="417"/>
        <end position="436"/>
    </location>
</feature>
<dbReference type="InterPro" id="IPR012580">
    <property type="entry name" value="NUC153"/>
</dbReference>
<feature type="region of interest" description="Disordered" evidence="5">
    <location>
        <begin position="634"/>
        <end position="681"/>
    </location>
</feature>
<feature type="domain" description="ESF1 RRM" evidence="7">
    <location>
        <begin position="189"/>
        <end position="364"/>
    </location>
</feature>
<feature type="compositionally biased region" description="Basic and acidic residues" evidence="5">
    <location>
        <begin position="114"/>
        <end position="124"/>
    </location>
</feature>
<dbReference type="EMBL" id="GG692399">
    <property type="protein sequence ID" value="EER32411.1"/>
    <property type="molecule type" value="Genomic_DNA"/>
</dbReference>
<organism evidence="8 9">
    <name type="scientific">Candida tropicalis (strain ATCC MYA-3404 / T1)</name>
    <name type="common">Yeast</name>
    <dbReference type="NCBI Taxonomy" id="294747"/>
    <lineage>
        <taxon>Eukaryota</taxon>
        <taxon>Fungi</taxon>
        <taxon>Dikarya</taxon>
        <taxon>Ascomycota</taxon>
        <taxon>Saccharomycotina</taxon>
        <taxon>Pichiomycetes</taxon>
        <taxon>Debaryomycetaceae</taxon>
        <taxon>Candida/Lodderomyces clade</taxon>
        <taxon>Candida</taxon>
    </lineage>
</organism>
<feature type="compositionally biased region" description="Basic residues" evidence="5">
    <location>
        <begin position="524"/>
        <end position="535"/>
    </location>
</feature>
<feature type="domain" description="NUC153" evidence="6">
    <location>
        <begin position="602"/>
        <end position="630"/>
    </location>
</feature>
<dbReference type="InterPro" id="IPR056750">
    <property type="entry name" value="RRM_ESF1"/>
</dbReference>
<dbReference type="PANTHER" id="PTHR12202">
    <property type="entry name" value="ESF1 HOMOLOG"/>
    <property type="match status" value="1"/>
</dbReference>
<dbReference type="KEGG" id="ctp:CTRG_04082"/>
<dbReference type="Proteomes" id="UP000002037">
    <property type="component" value="Unassembled WGS sequence"/>
</dbReference>
<feature type="compositionally biased region" description="Acidic residues" evidence="5">
    <location>
        <begin position="125"/>
        <end position="137"/>
    </location>
</feature>
<evidence type="ECO:0000256" key="1">
    <source>
        <dbReference type="ARBA" id="ARBA00004604"/>
    </source>
</evidence>
<dbReference type="OrthoDB" id="431825at2759"/>
<sequence length="681" mass="78683">MAKDKKKGNNESKKPITKDERFKSVHNDPRFRMPNFKNLKVKVDDRFSKDELKKLSVGALGKKVKIDRYGRKIDDKSTDLDKFYEHEEEEDSSDDDDDEEADDESGEDEDDDLEKLTAKIQKEEQEQDEEEEDGDEPVLDRARGEGLMSSSEDEDSSSSSDSDSEVDFEEEEDSEIEIEEGKPDESDPTSSFAVVNMDWDNLRAVDLMATFISFVPKGGSIKSVTIYPSEFGKERMQKEEIEGPPRDLFKSKKKKGKTDDSSDSEDIDSDIDVNDTENLAKIARKLYEEDDGKEDYDSKALRRYQLQRLRYYYAVVVCDSVQTAKSIYDNCDGTEYESTANVFDLRYIPEDMEFDESEAKDSCTKIPSSYRPDSTFVTDALQHSKVKLTWDETPKERLTLSSRPLSQKEIEENDFKAYLASDSDESDKENGESLKDKYQSLLGQSFAKFGKEDNDDDVDMEITFDPGLKDKADDEDHEEKEQKEETTIEAYRRKEKERRQKRLAKFKETKQSENDAVEESTKSSKSKKSSKNKKHGVPEMDEKSKAELELVMMDNQDANVKDHFNMKDVIKSEKQKKNKKGKKNKKIDEEMVQDNFVANLDDPRFKEIFESHDYAIDPTNSEFKKTETMKKILKERAVRNKGKKSKPNDSNKTNKRKATETESNDNVRSLAEKLKKKQKRN</sequence>
<gene>
    <name evidence="8" type="ORF">CTRG_04082</name>
</gene>
<feature type="compositionally biased region" description="Basic and acidic residues" evidence="5">
    <location>
        <begin position="1"/>
        <end position="31"/>
    </location>
</feature>
<feature type="compositionally biased region" description="Basic and acidic residues" evidence="5">
    <location>
        <begin position="235"/>
        <end position="250"/>
    </location>
</feature>
<keyword evidence="9" id="KW-1185">Reference proteome</keyword>
<feature type="compositionally biased region" description="Basic and acidic residues" evidence="5">
    <location>
        <begin position="76"/>
        <end position="85"/>
    </location>
</feature>
<evidence type="ECO:0000256" key="3">
    <source>
        <dbReference type="ARBA" id="ARBA00023054"/>
    </source>
</evidence>
<keyword evidence="3" id="KW-0175">Coiled coil</keyword>
<feature type="region of interest" description="Disordered" evidence="5">
    <location>
        <begin position="235"/>
        <end position="271"/>
    </location>
</feature>
<dbReference type="InterPro" id="IPR039754">
    <property type="entry name" value="Esf1"/>
</dbReference>
<dbReference type="VEuPathDB" id="FungiDB:CTRG_04082"/>
<keyword evidence="4" id="KW-0539">Nucleus</keyword>
<dbReference type="GeneID" id="8297060"/>
<feature type="compositionally biased region" description="Basic and acidic residues" evidence="5">
    <location>
        <begin position="559"/>
        <end position="575"/>
    </location>
</feature>
<evidence type="ECO:0000256" key="5">
    <source>
        <dbReference type="SAM" id="MobiDB-lite"/>
    </source>
</evidence>
<dbReference type="GO" id="GO:0003723">
    <property type="term" value="F:RNA binding"/>
    <property type="evidence" value="ECO:0007669"/>
    <property type="project" value="EnsemblFungi"/>
</dbReference>
<comment type="similarity">
    <text evidence="2">Belongs to the ESF1 family.</text>
</comment>
<evidence type="ECO:0000259" key="6">
    <source>
        <dbReference type="Pfam" id="PF08159"/>
    </source>
</evidence>
<reference evidence="8 9" key="1">
    <citation type="journal article" date="2009" name="Nature">
        <title>Evolution of pathogenicity and sexual reproduction in eight Candida genomes.</title>
        <authorList>
            <person name="Butler G."/>
            <person name="Rasmussen M.D."/>
            <person name="Lin M.F."/>
            <person name="Santos M.A."/>
            <person name="Sakthikumar S."/>
            <person name="Munro C.A."/>
            <person name="Rheinbay E."/>
            <person name="Grabherr M."/>
            <person name="Forche A."/>
            <person name="Reedy J.L."/>
            <person name="Agrafioti I."/>
            <person name="Arnaud M.B."/>
            <person name="Bates S."/>
            <person name="Brown A.J."/>
            <person name="Brunke S."/>
            <person name="Costanzo M.C."/>
            <person name="Fitzpatrick D.A."/>
            <person name="de Groot P.W."/>
            <person name="Harris D."/>
            <person name="Hoyer L.L."/>
            <person name="Hube B."/>
            <person name="Klis F.M."/>
            <person name="Kodira C."/>
            <person name="Lennard N."/>
            <person name="Logue M.E."/>
            <person name="Martin R."/>
            <person name="Neiman A.M."/>
            <person name="Nikolaou E."/>
            <person name="Quail M.A."/>
            <person name="Quinn J."/>
            <person name="Santos M.C."/>
            <person name="Schmitzberger F.F."/>
            <person name="Sherlock G."/>
            <person name="Shah P."/>
            <person name="Silverstein K.A."/>
            <person name="Skrzypek M.S."/>
            <person name="Soll D."/>
            <person name="Staggs R."/>
            <person name="Stansfield I."/>
            <person name="Stumpf M.P."/>
            <person name="Sudbery P.E."/>
            <person name="Srikantha T."/>
            <person name="Zeng Q."/>
            <person name="Berman J."/>
            <person name="Berriman M."/>
            <person name="Heitman J."/>
            <person name="Gow N.A."/>
            <person name="Lorenz M.C."/>
            <person name="Birren B.W."/>
            <person name="Kellis M."/>
            <person name="Cuomo C.A."/>
        </authorList>
    </citation>
    <scope>NUCLEOTIDE SEQUENCE [LARGE SCALE GENOMIC DNA]</scope>
    <source>
        <strain evidence="9">ATCC MYA-3404 / T1</strain>
    </source>
</reference>
<dbReference type="STRING" id="294747.C5MCY1"/>
<evidence type="ECO:0000313" key="8">
    <source>
        <dbReference type="EMBL" id="EER32411.1"/>
    </source>
</evidence>
<feature type="region of interest" description="Disordered" evidence="5">
    <location>
        <begin position="76"/>
        <end position="192"/>
    </location>
</feature>
<dbReference type="GO" id="GO:0006364">
    <property type="term" value="P:rRNA processing"/>
    <property type="evidence" value="ECO:0007669"/>
    <property type="project" value="EnsemblFungi"/>
</dbReference>
<dbReference type="AlphaFoldDB" id="C5MCY1"/>
<dbReference type="RefSeq" id="XP_002549785.1">
    <property type="nucleotide sequence ID" value="XM_002549739.1"/>
</dbReference>
<feature type="compositionally biased region" description="Acidic residues" evidence="5">
    <location>
        <begin position="151"/>
        <end position="178"/>
    </location>
</feature>
<dbReference type="Pfam" id="PF25121">
    <property type="entry name" value="RRM_ESF1"/>
    <property type="match status" value="1"/>
</dbReference>
<comment type="subcellular location">
    <subcellularLocation>
        <location evidence="1">Nucleus</location>
        <location evidence="1">Nucleolus</location>
    </subcellularLocation>
</comment>
<feature type="compositionally biased region" description="Acidic residues" evidence="5">
    <location>
        <begin position="261"/>
        <end position="271"/>
    </location>
</feature>
<feature type="compositionally biased region" description="Acidic residues" evidence="5">
    <location>
        <begin position="453"/>
        <end position="462"/>
    </location>
</feature>